<dbReference type="Gene3D" id="1.10.287.130">
    <property type="match status" value="1"/>
</dbReference>
<feature type="domain" description="GAF" evidence="1">
    <location>
        <begin position="59"/>
        <end position="182"/>
    </location>
</feature>
<dbReference type="SUPFAM" id="SSF55781">
    <property type="entry name" value="GAF domain-like"/>
    <property type="match status" value="1"/>
</dbReference>
<organism evidence="2 3">
    <name type="scientific">Archangium minus</name>
    <dbReference type="NCBI Taxonomy" id="83450"/>
    <lineage>
        <taxon>Bacteria</taxon>
        <taxon>Pseudomonadati</taxon>
        <taxon>Myxococcota</taxon>
        <taxon>Myxococcia</taxon>
        <taxon>Myxococcales</taxon>
        <taxon>Cystobacterineae</taxon>
        <taxon>Archangiaceae</taxon>
        <taxon>Archangium</taxon>
    </lineage>
</organism>
<dbReference type="EMBL" id="CP043494">
    <property type="protein sequence ID" value="WNG44535.1"/>
    <property type="molecule type" value="Genomic_DNA"/>
</dbReference>
<proteinExistence type="predicted"/>
<sequence>MHPRVGPVWSGRIGWTHGMVGRVNTNPSVPPQRVSAEKALQALVASSAFSEGPPDFVALARRVAETFEVTSVVLVRRESLPPLAVWSRGQAHEGFVPAPFGTLLAEVFERGLHHCVEGAEASRPGDEWPRRLGRGGFLGMTLKGVTGEVLGAIALYEDGPLEVGPSDLALLDVFALRASVALERQREQPLAERLAKLTALTFSVGFEIKNPLAYVRANLNYLSEELARQDASALDLTELREAVGQALAGAERIRTVMNHITSILYPREEQGGK</sequence>
<dbReference type="InterPro" id="IPR029016">
    <property type="entry name" value="GAF-like_dom_sf"/>
</dbReference>
<accession>A0ABY9WPZ2</accession>
<dbReference type="Gene3D" id="3.30.450.40">
    <property type="match status" value="1"/>
</dbReference>
<protein>
    <submittedName>
        <fullName evidence="2">GAF domain-containing protein</fullName>
    </submittedName>
</protein>
<evidence type="ECO:0000259" key="1">
    <source>
        <dbReference type="Pfam" id="PF01590"/>
    </source>
</evidence>
<dbReference type="Pfam" id="PF01590">
    <property type="entry name" value="GAF"/>
    <property type="match status" value="1"/>
</dbReference>
<evidence type="ECO:0000313" key="2">
    <source>
        <dbReference type="EMBL" id="WNG44535.1"/>
    </source>
</evidence>
<reference evidence="2 3" key="1">
    <citation type="submission" date="2019-08" db="EMBL/GenBank/DDBJ databases">
        <title>Archangium and Cystobacter genomes.</title>
        <authorList>
            <person name="Chen I.-C.K."/>
            <person name="Wielgoss S."/>
        </authorList>
    </citation>
    <scope>NUCLEOTIDE SEQUENCE [LARGE SCALE GENOMIC DNA]</scope>
    <source>
        <strain evidence="2 3">Cbm 6</strain>
    </source>
</reference>
<gene>
    <name evidence="2" type="ORF">F0U60_10785</name>
</gene>
<dbReference type="Proteomes" id="UP001611383">
    <property type="component" value="Chromosome"/>
</dbReference>
<name>A0ABY9WPZ2_9BACT</name>
<keyword evidence="3" id="KW-1185">Reference proteome</keyword>
<dbReference type="InterPro" id="IPR003018">
    <property type="entry name" value="GAF"/>
</dbReference>
<evidence type="ECO:0000313" key="3">
    <source>
        <dbReference type="Proteomes" id="UP001611383"/>
    </source>
</evidence>